<name>A0A5B7KF40_PORTR</name>
<protein>
    <submittedName>
        <fullName evidence="1">Uncharacterized protein</fullName>
    </submittedName>
</protein>
<evidence type="ECO:0000313" key="2">
    <source>
        <dbReference type="Proteomes" id="UP000324222"/>
    </source>
</evidence>
<sequence>MRQLTFLLSRWRSVHTPLMWCIPSSSL</sequence>
<dbReference type="EMBL" id="VSRR010137281">
    <property type="protein sequence ID" value="MPD03669.1"/>
    <property type="molecule type" value="Genomic_DNA"/>
</dbReference>
<organism evidence="1 2">
    <name type="scientific">Portunus trituberculatus</name>
    <name type="common">Swimming crab</name>
    <name type="synonym">Neptunus trituberculatus</name>
    <dbReference type="NCBI Taxonomy" id="210409"/>
    <lineage>
        <taxon>Eukaryota</taxon>
        <taxon>Metazoa</taxon>
        <taxon>Ecdysozoa</taxon>
        <taxon>Arthropoda</taxon>
        <taxon>Crustacea</taxon>
        <taxon>Multicrustacea</taxon>
        <taxon>Malacostraca</taxon>
        <taxon>Eumalacostraca</taxon>
        <taxon>Eucarida</taxon>
        <taxon>Decapoda</taxon>
        <taxon>Pleocyemata</taxon>
        <taxon>Brachyura</taxon>
        <taxon>Eubrachyura</taxon>
        <taxon>Portunoidea</taxon>
        <taxon>Portunidae</taxon>
        <taxon>Portuninae</taxon>
        <taxon>Portunus</taxon>
    </lineage>
</organism>
<gene>
    <name evidence="1" type="ORF">E2C01_099316</name>
</gene>
<proteinExistence type="predicted"/>
<dbReference type="Proteomes" id="UP000324222">
    <property type="component" value="Unassembled WGS sequence"/>
</dbReference>
<reference evidence="1 2" key="1">
    <citation type="submission" date="2019-05" db="EMBL/GenBank/DDBJ databases">
        <title>Another draft genome of Portunus trituberculatus and its Hox gene families provides insights of decapod evolution.</title>
        <authorList>
            <person name="Jeong J.-H."/>
            <person name="Song I."/>
            <person name="Kim S."/>
            <person name="Choi T."/>
            <person name="Kim D."/>
            <person name="Ryu S."/>
            <person name="Kim W."/>
        </authorList>
    </citation>
    <scope>NUCLEOTIDE SEQUENCE [LARGE SCALE GENOMIC DNA]</scope>
    <source>
        <tissue evidence="1">Muscle</tissue>
    </source>
</reference>
<dbReference type="AlphaFoldDB" id="A0A5B7KF40"/>
<comment type="caution">
    <text evidence="1">The sequence shown here is derived from an EMBL/GenBank/DDBJ whole genome shotgun (WGS) entry which is preliminary data.</text>
</comment>
<keyword evidence="2" id="KW-1185">Reference proteome</keyword>
<evidence type="ECO:0000313" key="1">
    <source>
        <dbReference type="EMBL" id="MPD03669.1"/>
    </source>
</evidence>
<accession>A0A5B7KF40</accession>